<organism evidence="2 3">
    <name type="scientific">Boletus edulis BED1</name>
    <dbReference type="NCBI Taxonomy" id="1328754"/>
    <lineage>
        <taxon>Eukaryota</taxon>
        <taxon>Fungi</taxon>
        <taxon>Dikarya</taxon>
        <taxon>Basidiomycota</taxon>
        <taxon>Agaricomycotina</taxon>
        <taxon>Agaricomycetes</taxon>
        <taxon>Agaricomycetidae</taxon>
        <taxon>Boletales</taxon>
        <taxon>Boletineae</taxon>
        <taxon>Boletaceae</taxon>
        <taxon>Boletoideae</taxon>
        <taxon>Boletus</taxon>
    </lineage>
</organism>
<dbReference type="SUPFAM" id="SSF52047">
    <property type="entry name" value="RNI-like"/>
    <property type="match status" value="1"/>
</dbReference>
<dbReference type="EMBL" id="WHUW01000086">
    <property type="protein sequence ID" value="KAF8426492.1"/>
    <property type="molecule type" value="Genomic_DNA"/>
</dbReference>
<dbReference type="Proteomes" id="UP001194468">
    <property type="component" value="Unassembled WGS sequence"/>
</dbReference>
<protein>
    <recommendedName>
        <fullName evidence="4">F-box domain-containing protein</fullName>
    </recommendedName>
</protein>
<dbReference type="Gene3D" id="3.80.10.10">
    <property type="entry name" value="Ribonuclease Inhibitor"/>
    <property type="match status" value="1"/>
</dbReference>
<gene>
    <name evidence="2" type="ORF">L210DRAFT_3615000</name>
</gene>
<evidence type="ECO:0000313" key="3">
    <source>
        <dbReference type="Proteomes" id="UP001194468"/>
    </source>
</evidence>
<feature type="region of interest" description="Disordered" evidence="1">
    <location>
        <begin position="308"/>
        <end position="328"/>
    </location>
</feature>
<dbReference type="InterPro" id="IPR032675">
    <property type="entry name" value="LRR_dom_sf"/>
</dbReference>
<sequence>MSAVLQYPPELLLSICAHVYAAGLPPLTRSLDPTALRDYGAPTALPSSMPPANCSEPVVRRTLAHLCLVNRAWYDAAKPWLWRKIEVRLPRSWLALLEEITGCTCNAPIPGASTDADAPKRKESILETLSGPDGSIPPELLSPPASRDPSPRRLRAKSKSPARWKIMRTISDAVQNVMEMNEPGFYVPTLHDSRPGRFVQHIDFNHFRTIGMRRSVEEGMNSRFVTGKRVEALLKVSTEYMEGANIAGLNELFLRGIPSRGRSRPDNDLEEDERERRRDCKDLEAVDFTGCVSAVFVGTLTEFVNTHLLPNDGDSSGSEDEERADARRPRSLMFPGLQRLGLRGVKSIQPHILTPFVLAFPSLTHLDLSATRVTPGLLDALGDSPVRLHSLALARCTRLTGESIRNFLDLSELYLAPCFLSGELTYLDLSSAPITKELPECRPQPKLRSLGLSYIPQLDLKAITTRAGAGWVALEDPPVTSLACTRKSSGRCAPTHLRVIELSIQVLVGLGGVEAGMLTRRSGWVGGELRRELPPDHPFRIEMERYADANGNVSSGVGACEEDGGM</sequence>
<reference evidence="2" key="2">
    <citation type="journal article" date="2020" name="Nat. Commun.">
        <title>Large-scale genome sequencing of mycorrhizal fungi provides insights into the early evolution of symbiotic traits.</title>
        <authorList>
            <person name="Miyauchi S."/>
            <person name="Kiss E."/>
            <person name="Kuo A."/>
            <person name="Drula E."/>
            <person name="Kohler A."/>
            <person name="Sanchez-Garcia M."/>
            <person name="Morin E."/>
            <person name="Andreopoulos B."/>
            <person name="Barry K.W."/>
            <person name="Bonito G."/>
            <person name="Buee M."/>
            <person name="Carver A."/>
            <person name="Chen C."/>
            <person name="Cichocki N."/>
            <person name="Clum A."/>
            <person name="Culley D."/>
            <person name="Crous P.W."/>
            <person name="Fauchery L."/>
            <person name="Girlanda M."/>
            <person name="Hayes R.D."/>
            <person name="Keri Z."/>
            <person name="LaButti K."/>
            <person name="Lipzen A."/>
            <person name="Lombard V."/>
            <person name="Magnuson J."/>
            <person name="Maillard F."/>
            <person name="Murat C."/>
            <person name="Nolan M."/>
            <person name="Ohm R.A."/>
            <person name="Pangilinan J."/>
            <person name="Pereira M.F."/>
            <person name="Perotto S."/>
            <person name="Peter M."/>
            <person name="Pfister S."/>
            <person name="Riley R."/>
            <person name="Sitrit Y."/>
            <person name="Stielow J.B."/>
            <person name="Szollosi G."/>
            <person name="Zifcakova L."/>
            <person name="Stursova M."/>
            <person name="Spatafora J.W."/>
            <person name="Tedersoo L."/>
            <person name="Vaario L.M."/>
            <person name="Yamada A."/>
            <person name="Yan M."/>
            <person name="Wang P."/>
            <person name="Xu J."/>
            <person name="Bruns T."/>
            <person name="Baldrian P."/>
            <person name="Vilgalys R."/>
            <person name="Dunand C."/>
            <person name="Henrissat B."/>
            <person name="Grigoriev I.V."/>
            <person name="Hibbett D."/>
            <person name="Nagy L.G."/>
            <person name="Martin F.M."/>
        </authorList>
    </citation>
    <scope>NUCLEOTIDE SEQUENCE</scope>
    <source>
        <strain evidence="2">BED1</strain>
    </source>
</reference>
<evidence type="ECO:0008006" key="4">
    <source>
        <dbReference type="Google" id="ProtNLM"/>
    </source>
</evidence>
<feature type="region of interest" description="Disordered" evidence="1">
    <location>
        <begin position="127"/>
        <end position="160"/>
    </location>
</feature>
<accession>A0AAD4G7Q7</accession>
<dbReference type="AlphaFoldDB" id="A0AAD4G7Q7"/>
<keyword evidence="3" id="KW-1185">Reference proteome</keyword>
<comment type="caution">
    <text evidence="2">The sequence shown here is derived from an EMBL/GenBank/DDBJ whole genome shotgun (WGS) entry which is preliminary data.</text>
</comment>
<name>A0AAD4G7Q7_BOLED</name>
<proteinExistence type="predicted"/>
<evidence type="ECO:0000313" key="2">
    <source>
        <dbReference type="EMBL" id="KAF8426492.1"/>
    </source>
</evidence>
<reference evidence="2" key="1">
    <citation type="submission" date="2019-10" db="EMBL/GenBank/DDBJ databases">
        <authorList>
            <consortium name="DOE Joint Genome Institute"/>
            <person name="Kuo A."/>
            <person name="Miyauchi S."/>
            <person name="Kiss E."/>
            <person name="Drula E."/>
            <person name="Kohler A."/>
            <person name="Sanchez-Garcia M."/>
            <person name="Andreopoulos B."/>
            <person name="Barry K.W."/>
            <person name="Bonito G."/>
            <person name="Buee M."/>
            <person name="Carver A."/>
            <person name="Chen C."/>
            <person name="Cichocki N."/>
            <person name="Clum A."/>
            <person name="Culley D."/>
            <person name="Crous P.W."/>
            <person name="Fauchery L."/>
            <person name="Girlanda M."/>
            <person name="Hayes R."/>
            <person name="Keri Z."/>
            <person name="LaButti K."/>
            <person name="Lipzen A."/>
            <person name="Lombard V."/>
            <person name="Magnuson J."/>
            <person name="Maillard F."/>
            <person name="Morin E."/>
            <person name="Murat C."/>
            <person name="Nolan M."/>
            <person name="Ohm R."/>
            <person name="Pangilinan J."/>
            <person name="Pereira M."/>
            <person name="Perotto S."/>
            <person name="Peter M."/>
            <person name="Riley R."/>
            <person name="Sitrit Y."/>
            <person name="Stielow B."/>
            <person name="Szollosi G."/>
            <person name="Zifcakova L."/>
            <person name="Stursova M."/>
            <person name="Spatafora J.W."/>
            <person name="Tedersoo L."/>
            <person name="Vaario L.-M."/>
            <person name="Yamada A."/>
            <person name="Yan M."/>
            <person name="Wang P."/>
            <person name="Xu J."/>
            <person name="Bruns T."/>
            <person name="Baldrian P."/>
            <person name="Vilgalys R."/>
            <person name="Henrissat B."/>
            <person name="Grigoriev I.V."/>
            <person name="Hibbett D."/>
            <person name="Nagy L.G."/>
            <person name="Martin F.M."/>
        </authorList>
    </citation>
    <scope>NUCLEOTIDE SEQUENCE</scope>
    <source>
        <strain evidence="2">BED1</strain>
    </source>
</reference>
<evidence type="ECO:0000256" key="1">
    <source>
        <dbReference type="SAM" id="MobiDB-lite"/>
    </source>
</evidence>